<evidence type="ECO:0000259" key="1">
    <source>
        <dbReference type="Pfam" id="PF07727"/>
    </source>
</evidence>
<name>A0A0L7QJ39_9HYME</name>
<evidence type="ECO:0000313" key="2">
    <source>
        <dbReference type="EMBL" id="KOC58648.1"/>
    </source>
</evidence>
<protein>
    <submittedName>
        <fullName evidence="2">Retrovirus-related Pol polyprotein from transposon TNT 1-94</fullName>
    </submittedName>
</protein>
<keyword evidence="3" id="KW-1185">Reference proteome</keyword>
<evidence type="ECO:0000313" key="3">
    <source>
        <dbReference type="Proteomes" id="UP000053825"/>
    </source>
</evidence>
<feature type="domain" description="Reverse transcriptase Ty1/copia-type" evidence="1">
    <location>
        <begin position="1"/>
        <end position="74"/>
    </location>
</feature>
<dbReference type="STRING" id="597456.A0A0L7QJ39"/>
<gene>
    <name evidence="2" type="ORF">WH47_04445</name>
</gene>
<dbReference type="Pfam" id="PF07727">
    <property type="entry name" value="RVT_2"/>
    <property type="match status" value="1"/>
</dbReference>
<dbReference type="InterPro" id="IPR013103">
    <property type="entry name" value="RVT_2"/>
</dbReference>
<comment type="caution">
    <text evidence="2">The sequence shown here is derived from an EMBL/GenBank/DDBJ whole genome shotgun (WGS) entry which is preliminary data.</text>
</comment>
<accession>A0A0L7QJ39</accession>
<feature type="non-terminal residue" evidence="2">
    <location>
        <position position="1"/>
    </location>
</feature>
<proteinExistence type="predicted"/>
<feature type="non-terminal residue" evidence="2">
    <location>
        <position position="74"/>
    </location>
</feature>
<dbReference type="EMBL" id="LHQN01024047">
    <property type="protein sequence ID" value="KOC58648.1"/>
    <property type="molecule type" value="Genomic_DNA"/>
</dbReference>
<dbReference type="SUPFAM" id="SSF56672">
    <property type="entry name" value="DNA/RNA polymerases"/>
    <property type="match status" value="1"/>
</dbReference>
<dbReference type="AlphaFoldDB" id="A0A0L7QJ39"/>
<sequence length="74" mass="8493">DKVCLLRKALYGLKQAGRSWHGRLDKELKTFGLIPSRADPCLYYQGRGEDILIVLVYVDDILIASRNVNNINRF</sequence>
<reference evidence="3" key="1">
    <citation type="submission" date="2015-07" db="EMBL/GenBank/DDBJ databases">
        <title>The genome of Habropoda laboriosa.</title>
        <authorList>
            <person name="Pan H."/>
            <person name="Kapheim K."/>
        </authorList>
    </citation>
    <scope>NUCLEOTIDE SEQUENCE [LARGE SCALE GENOMIC DNA]</scope>
</reference>
<dbReference type="Proteomes" id="UP000053825">
    <property type="component" value="Unassembled WGS sequence"/>
</dbReference>
<organism evidence="2 3">
    <name type="scientific">Habropoda laboriosa</name>
    <dbReference type="NCBI Taxonomy" id="597456"/>
    <lineage>
        <taxon>Eukaryota</taxon>
        <taxon>Metazoa</taxon>
        <taxon>Ecdysozoa</taxon>
        <taxon>Arthropoda</taxon>
        <taxon>Hexapoda</taxon>
        <taxon>Insecta</taxon>
        <taxon>Pterygota</taxon>
        <taxon>Neoptera</taxon>
        <taxon>Endopterygota</taxon>
        <taxon>Hymenoptera</taxon>
        <taxon>Apocrita</taxon>
        <taxon>Aculeata</taxon>
        <taxon>Apoidea</taxon>
        <taxon>Anthophila</taxon>
        <taxon>Apidae</taxon>
        <taxon>Habropoda</taxon>
    </lineage>
</organism>
<dbReference type="InterPro" id="IPR043502">
    <property type="entry name" value="DNA/RNA_pol_sf"/>
</dbReference>
<dbReference type="GO" id="GO:0071897">
    <property type="term" value="P:DNA biosynthetic process"/>
    <property type="evidence" value="ECO:0007669"/>
    <property type="project" value="UniProtKB-ARBA"/>
</dbReference>